<evidence type="ECO:0000256" key="7">
    <source>
        <dbReference type="SAM" id="Phobius"/>
    </source>
</evidence>
<dbReference type="InterPro" id="IPR050291">
    <property type="entry name" value="CDF_Transporter"/>
</dbReference>
<evidence type="ECO:0000256" key="2">
    <source>
        <dbReference type="ARBA" id="ARBA00008114"/>
    </source>
</evidence>
<dbReference type="SUPFAM" id="SSF161111">
    <property type="entry name" value="Cation efflux protein transmembrane domain-like"/>
    <property type="match status" value="1"/>
</dbReference>
<reference evidence="10 11" key="1">
    <citation type="journal article" date="2016" name="Nat. Commun.">
        <title>Thousands of microbial genomes shed light on interconnected biogeochemical processes in an aquifer system.</title>
        <authorList>
            <person name="Anantharaman K."/>
            <person name="Brown C.T."/>
            <person name="Hug L.A."/>
            <person name="Sharon I."/>
            <person name="Castelle C.J."/>
            <person name="Probst A.J."/>
            <person name="Thomas B.C."/>
            <person name="Singh A."/>
            <person name="Wilkins M.J."/>
            <person name="Karaoz U."/>
            <person name="Brodie E.L."/>
            <person name="Williams K.H."/>
            <person name="Hubbard S.S."/>
            <person name="Banfield J.F."/>
        </authorList>
    </citation>
    <scope>NUCLEOTIDE SEQUENCE [LARGE SCALE GENOMIC DNA]</scope>
</reference>
<evidence type="ECO:0000313" key="11">
    <source>
        <dbReference type="Proteomes" id="UP000178187"/>
    </source>
</evidence>
<dbReference type="Proteomes" id="UP000178187">
    <property type="component" value="Unassembled WGS sequence"/>
</dbReference>
<evidence type="ECO:0000256" key="4">
    <source>
        <dbReference type="ARBA" id="ARBA00022692"/>
    </source>
</evidence>
<evidence type="ECO:0000313" key="10">
    <source>
        <dbReference type="EMBL" id="OGW95651.1"/>
    </source>
</evidence>
<dbReference type="GO" id="GO:0015341">
    <property type="term" value="F:zinc efflux antiporter activity"/>
    <property type="evidence" value="ECO:0007669"/>
    <property type="project" value="TreeGrafter"/>
</dbReference>
<dbReference type="InterPro" id="IPR027470">
    <property type="entry name" value="Cation_efflux_CTD"/>
</dbReference>
<dbReference type="InterPro" id="IPR027469">
    <property type="entry name" value="Cation_efflux_TMD_sf"/>
</dbReference>
<organism evidence="10 11">
    <name type="scientific">Candidatus Danuiimicrobium aquiferis</name>
    <dbReference type="NCBI Taxonomy" id="1801832"/>
    <lineage>
        <taxon>Bacteria</taxon>
        <taxon>Pseudomonadati</taxon>
        <taxon>Candidatus Omnitrophota</taxon>
        <taxon>Candidatus Danuiimicrobium</taxon>
    </lineage>
</organism>
<dbReference type="AlphaFoldDB" id="A0A1G1KRT6"/>
<evidence type="ECO:0000256" key="5">
    <source>
        <dbReference type="ARBA" id="ARBA00022989"/>
    </source>
</evidence>
<feature type="transmembrane region" description="Helical" evidence="7">
    <location>
        <begin position="139"/>
        <end position="159"/>
    </location>
</feature>
<evidence type="ECO:0000256" key="1">
    <source>
        <dbReference type="ARBA" id="ARBA00004141"/>
    </source>
</evidence>
<proteinExistence type="inferred from homology"/>
<dbReference type="GO" id="GO:0015093">
    <property type="term" value="F:ferrous iron transmembrane transporter activity"/>
    <property type="evidence" value="ECO:0007669"/>
    <property type="project" value="TreeGrafter"/>
</dbReference>
<dbReference type="Pfam" id="PF16916">
    <property type="entry name" value="ZT_dimer"/>
    <property type="match status" value="1"/>
</dbReference>
<keyword evidence="4 7" id="KW-0812">Transmembrane</keyword>
<feature type="transmembrane region" description="Helical" evidence="7">
    <location>
        <begin position="69"/>
        <end position="87"/>
    </location>
</feature>
<keyword evidence="6 7" id="KW-0472">Membrane</keyword>
<gene>
    <name evidence="10" type="ORF">A3G33_11300</name>
</gene>
<protein>
    <submittedName>
        <fullName evidence="10">Uncharacterized protein</fullName>
    </submittedName>
</protein>
<dbReference type="InterPro" id="IPR002524">
    <property type="entry name" value="Cation_efflux"/>
</dbReference>
<dbReference type="InterPro" id="IPR036837">
    <property type="entry name" value="Cation_efflux_CTD_sf"/>
</dbReference>
<name>A0A1G1KRT6_9BACT</name>
<dbReference type="SUPFAM" id="SSF160240">
    <property type="entry name" value="Cation efflux protein cytoplasmic domain-like"/>
    <property type="match status" value="1"/>
</dbReference>
<feature type="transmembrane region" description="Helical" evidence="7">
    <location>
        <begin position="99"/>
        <end position="119"/>
    </location>
</feature>
<dbReference type="InterPro" id="IPR058533">
    <property type="entry name" value="Cation_efflux_TM"/>
</dbReference>
<dbReference type="Gene3D" id="1.20.1510.10">
    <property type="entry name" value="Cation efflux protein transmembrane domain"/>
    <property type="match status" value="1"/>
</dbReference>
<dbReference type="GO" id="GO:0005886">
    <property type="term" value="C:plasma membrane"/>
    <property type="evidence" value="ECO:0007669"/>
    <property type="project" value="TreeGrafter"/>
</dbReference>
<sequence length="280" mass="31599">MVWSIGTASTLMLMKLIVGVLTQSLSLIASAVDSIMDICTSTLNLVSLREAEKPADHEHEYGHGKIESLAGLLQSLFISGSGVYLIYEAIKRFMKGYEINHVPVAISVMVISIIFTLILTQRLKRVGRKSGSLILKTETLHYTMDYLMNGVVIVSLLLVRFTGQTIWDLLLALGIACYVLKEAIGIMRTSVDELIDRALPITENRLIQEIIVGFYPDVLGYHQLRTRKIGTKKFIDFHIEIRKEQKFRHAHEITERLIGKIKERFPDSDVTVHYDPEGEA</sequence>
<dbReference type="PANTHER" id="PTHR43840:SF15">
    <property type="entry name" value="MITOCHONDRIAL METAL TRANSPORTER 1-RELATED"/>
    <property type="match status" value="1"/>
</dbReference>
<feature type="domain" description="Cation efflux protein cytoplasmic" evidence="9">
    <location>
        <begin position="206"/>
        <end position="277"/>
    </location>
</feature>
<comment type="caution">
    <text evidence="10">The sequence shown here is derived from an EMBL/GenBank/DDBJ whole genome shotgun (WGS) entry which is preliminary data.</text>
</comment>
<keyword evidence="5 7" id="KW-1133">Transmembrane helix</keyword>
<evidence type="ECO:0000256" key="3">
    <source>
        <dbReference type="ARBA" id="ARBA00022448"/>
    </source>
</evidence>
<dbReference type="Pfam" id="PF01545">
    <property type="entry name" value="Cation_efflux"/>
    <property type="match status" value="1"/>
</dbReference>
<accession>A0A1G1KRT6</accession>
<dbReference type="NCBIfam" id="TIGR01297">
    <property type="entry name" value="CDF"/>
    <property type="match status" value="1"/>
</dbReference>
<dbReference type="GO" id="GO:0006882">
    <property type="term" value="P:intracellular zinc ion homeostasis"/>
    <property type="evidence" value="ECO:0007669"/>
    <property type="project" value="TreeGrafter"/>
</dbReference>
<dbReference type="PANTHER" id="PTHR43840">
    <property type="entry name" value="MITOCHONDRIAL METAL TRANSPORTER 1-RELATED"/>
    <property type="match status" value="1"/>
</dbReference>
<dbReference type="GO" id="GO:0015086">
    <property type="term" value="F:cadmium ion transmembrane transporter activity"/>
    <property type="evidence" value="ECO:0007669"/>
    <property type="project" value="TreeGrafter"/>
</dbReference>
<feature type="domain" description="Cation efflux protein transmembrane" evidence="8">
    <location>
        <begin position="4"/>
        <end position="195"/>
    </location>
</feature>
<comment type="subcellular location">
    <subcellularLocation>
        <location evidence="1">Membrane</location>
        <topology evidence="1">Multi-pass membrane protein</topology>
    </subcellularLocation>
</comment>
<comment type="similarity">
    <text evidence="2">Belongs to the cation diffusion facilitator (CDF) transporter (TC 2.A.4) family.</text>
</comment>
<evidence type="ECO:0000256" key="6">
    <source>
        <dbReference type="ARBA" id="ARBA00023136"/>
    </source>
</evidence>
<evidence type="ECO:0000259" key="9">
    <source>
        <dbReference type="Pfam" id="PF16916"/>
    </source>
</evidence>
<dbReference type="Gene3D" id="3.30.70.1350">
    <property type="entry name" value="Cation efflux protein, cytoplasmic domain"/>
    <property type="match status" value="1"/>
</dbReference>
<evidence type="ECO:0000259" key="8">
    <source>
        <dbReference type="Pfam" id="PF01545"/>
    </source>
</evidence>
<dbReference type="EMBL" id="MHFR01000060">
    <property type="protein sequence ID" value="OGW95651.1"/>
    <property type="molecule type" value="Genomic_DNA"/>
</dbReference>
<keyword evidence="3" id="KW-0813">Transport</keyword>